<evidence type="ECO:0000256" key="2">
    <source>
        <dbReference type="ARBA" id="ARBA00022448"/>
    </source>
</evidence>
<dbReference type="SMART" id="SM00679">
    <property type="entry name" value="CTNS"/>
    <property type="match status" value="2"/>
</dbReference>
<comment type="similarity">
    <text evidence="7">Belongs to the MPDU1 (TC 2.A.43.3) family.</text>
</comment>
<protein>
    <submittedName>
        <fullName evidence="9">PQ loop repeat-containing protein</fullName>
    </submittedName>
</protein>
<dbReference type="PANTHER" id="PTHR12226">
    <property type="entry name" value="MANNOSE-P-DOLICHOL UTILIZATION DEFECT 1 LEC35 -RELATED"/>
    <property type="match status" value="1"/>
</dbReference>
<evidence type="ECO:0000256" key="6">
    <source>
        <dbReference type="ARBA" id="ARBA00023136"/>
    </source>
</evidence>
<comment type="caution">
    <text evidence="9">The sequence shown here is derived from an EMBL/GenBank/DDBJ whole genome shotgun (WGS) entry which is preliminary data.</text>
</comment>
<evidence type="ECO:0000256" key="5">
    <source>
        <dbReference type="ARBA" id="ARBA00022989"/>
    </source>
</evidence>
<evidence type="ECO:0000313" key="9">
    <source>
        <dbReference type="EMBL" id="KFG35634.1"/>
    </source>
</evidence>
<feature type="transmembrane region" description="Helical" evidence="8">
    <location>
        <begin position="349"/>
        <end position="368"/>
    </location>
</feature>
<dbReference type="GO" id="GO:0016020">
    <property type="term" value="C:membrane"/>
    <property type="evidence" value="ECO:0007669"/>
    <property type="project" value="UniProtKB-SubCell"/>
</dbReference>
<keyword evidence="4" id="KW-0677">Repeat</keyword>
<name>A0A086JU16_TOXGO</name>
<dbReference type="InterPro" id="IPR006603">
    <property type="entry name" value="PQ-loop_rpt"/>
</dbReference>
<evidence type="ECO:0000256" key="4">
    <source>
        <dbReference type="ARBA" id="ARBA00022737"/>
    </source>
</evidence>
<evidence type="ECO:0000256" key="8">
    <source>
        <dbReference type="SAM" id="Phobius"/>
    </source>
</evidence>
<feature type="transmembrane region" description="Helical" evidence="8">
    <location>
        <begin position="285"/>
        <end position="305"/>
    </location>
</feature>
<feature type="transmembrane region" description="Helical" evidence="8">
    <location>
        <begin position="197"/>
        <end position="220"/>
    </location>
</feature>
<organism evidence="9 10">
    <name type="scientific">Toxoplasma gondii GAB2-2007-GAL-DOM2</name>
    <dbReference type="NCBI Taxonomy" id="1130820"/>
    <lineage>
        <taxon>Eukaryota</taxon>
        <taxon>Sar</taxon>
        <taxon>Alveolata</taxon>
        <taxon>Apicomplexa</taxon>
        <taxon>Conoidasida</taxon>
        <taxon>Coccidia</taxon>
        <taxon>Eucoccidiorida</taxon>
        <taxon>Eimeriorina</taxon>
        <taxon>Sarcocystidae</taxon>
        <taxon>Toxoplasma</taxon>
    </lineage>
</organism>
<evidence type="ECO:0000313" key="10">
    <source>
        <dbReference type="Proteomes" id="UP000028837"/>
    </source>
</evidence>
<feature type="transmembrane region" description="Helical" evidence="8">
    <location>
        <begin position="226"/>
        <end position="247"/>
    </location>
</feature>
<dbReference type="Gene3D" id="1.20.1280.290">
    <property type="match status" value="2"/>
</dbReference>
<dbReference type="PANTHER" id="PTHR12226:SF2">
    <property type="entry name" value="MANNOSE-P-DOLICHOL UTILIZATION DEFECT 1 PROTEIN"/>
    <property type="match status" value="1"/>
</dbReference>
<keyword evidence="6 8" id="KW-0472">Membrane</keyword>
<accession>A0A086JU16</accession>
<dbReference type="Proteomes" id="UP000028837">
    <property type="component" value="Unassembled WGS sequence"/>
</dbReference>
<evidence type="ECO:0000256" key="7">
    <source>
        <dbReference type="ARBA" id="ARBA00038475"/>
    </source>
</evidence>
<keyword evidence="3 8" id="KW-0812">Transmembrane</keyword>
<dbReference type="EMBL" id="AHZU02001157">
    <property type="protein sequence ID" value="KFG35634.1"/>
    <property type="molecule type" value="Genomic_DNA"/>
</dbReference>
<proteinExistence type="inferred from homology"/>
<gene>
    <name evidence="9" type="ORF">TGDOM2_253420</name>
</gene>
<dbReference type="AlphaFoldDB" id="A0A086JU16"/>
<sequence length="410" mass="44721">MNVWKSSSTTNGAVRTEMPLFRGCESLRVCSVGSLIDTLTIERGARIDTEVSPICLKLNYRLETRWTHSVISVGVLSSLYEASSTTVPCVFPCLSLVCKIGFDAPSWNARRRNQNLPGRKHFQTMAKLSAAVPTASPAEGGGFLLVNPRCTETLLAPFQDFQCAKQVVSACLSIGILVGGSLVKLPQLVKILRAQSVAGLAEMSVFVEAISASIFVAYNVLERHPFTTWGEMLFVSLQNLCTLLLFWRFRSARDGRHSIEEEKSGQATAASTDAPFATFTLFQRVLCALAVLLLGASVACGYLVFGRDSLFSRRLATGLGLAPFPLLFCSRLPQIKQNWTQKHTGQLSAVTAGLMLCGNLARLFTSMVSLSDQFVVLSCTLATILNAIPLFQIYLYRDNTAKALGKRKEA</sequence>
<evidence type="ECO:0000256" key="1">
    <source>
        <dbReference type="ARBA" id="ARBA00004141"/>
    </source>
</evidence>
<feature type="transmembrane region" description="Helical" evidence="8">
    <location>
        <begin position="374"/>
        <end position="396"/>
    </location>
</feature>
<keyword evidence="5 8" id="KW-1133">Transmembrane helix</keyword>
<keyword evidence="2" id="KW-0813">Transport</keyword>
<comment type="subcellular location">
    <subcellularLocation>
        <location evidence="1">Membrane</location>
        <topology evidence="1">Multi-pass membrane protein</topology>
    </subcellularLocation>
</comment>
<feature type="transmembrane region" description="Helical" evidence="8">
    <location>
        <begin position="311"/>
        <end position="329"/>
    </location>
</feature>
<evidence type="ECO:0000256" key="3">
    <source>
        <dbReference type="ARBA" id="ARBA00022692"/>
    </source>
</evidence>
<dbReference type="Pfam" id="PF04193">
    <property type="entry name" value="PQ-loop"/>
    <property type="match status" value="2"/>
</dbReference>
<dbReference type="VEuPathDB" id="ToxoDB:TGDOM2_253420"/>
<dbReference type="OrthoDB" id="332687at2759"/>
<reference evidence="9 10" key="1">
    <citation type="submission" date="2014-02" db="EMBL/GenBank/DDBJ databases">
        <authorList>
            <person name="Sibley D."/>
            <person name="Venepally P."/>
            <person name="Karamycheva S."/>
            <person name="Hadjithomas M."/>
            <person name="Khan A."/>
            <person name="Brunk B."/>
            <person name="Roos D."/>
            <person name="Caler E."/>
            <person name="Lorenzi H."/>
        </authorList>
    </citation>
    <scope>NUCLEOTIDE SEQUENCE [LARGE SCALE GENOMIC DNA]</scope>
    <source>
        <strain evidence="9 10">GAB2-2007-GAL-DOM2</strain>
    </source>
</reference>
<dbReference type="InterPro" id="IPR016817">
    <property type="entry name" value="MannP-dilichol_defect-1"/>
</dbReference>